<evidence type="ECO:0000313" key="11">
    <source>
        <dbReference type="EMBL" id="RKQ90879.1"/>
    </source>
</evidence>
<accession>A0A660L8N0</accession>
<keyword evidence="12" id="KW-1185">Reference proteome</keyword>
<dbReference type="GO" id="GO:0043139">
    <property type="term" value="F:5'-3' DNA helicase activity"/>
    <property type="evidence" value="ECO:0007669"/>
    <property type="project" value="TreeGrafter"/>
</dbReference>
<evidence type="ECO:0000259" key="10">
    <source>
        <dbReference type="Pfam" id="PF18741"/>
    </source>
</evidence>
<reference evidence="11 12" key="1">
    <citation type="submission" date="2018-10" db="EMBL/GenBank/DDBJ databases">
        <title>Genomic Encyclopedia of Archaeal and Bacterial Type Strains, Phase II (KMG-II): from individual species to whole genera.</title>
        <authorList>
            <person name="Goeker M."/>
        </authorList>
    </citation>
    <scope>NUCLEOTIDE SEQUENCE [LARGE SCALE GENOMIC DNA]</scope>
    <source>
        <strain evidence="11 12">DSM 14954</strain>
    </source>
</reference>
<feature type="domain" description="DNA2/NAM7 helicase helicase" evidence="8">
    <location>
        <begin position="298"/>
        <end position="382"/>
    </location>
</feature>
<protein>
    <submittedName>
        <fullName evidence="11">Uncharacterized protein DUF3320</fullName>
    </submittedName>
</protein>
<dbReference type="InterPro" id="IPR027417">
    <property type="entry name" value="P-loop_NTPase"/>
</dbReference>
<keyword evidence="5" id="KW-0067">ATP-binding</keyword>
<dbReference type="Pfam" id="PF18741">
    <property type="entry name" value="MTES_1575"/>
    <property type="match status" value="1"/>
</dbReference>
<dbReference type="PANTHER" id="PTHR43788:SF8">
    <property type="entry name" value="DNA-BINDING PROTEIN SMUBP-2"/>
    <property type="match status" value="1"/>
</dbReference>
<feature type="domain" description="Restriction endonuclease type II-like" evidence="10">
    <location>
        <begin position="1703"/>
        <end position="1800"/>
    </location>
</feature>
<proteinExistence type="inferred from homology"/>
<dbReference type="Proteomes" id="UP000278962">
    <property type="component" value="Unassembled WGS sequence"/>
</dbReference>
<name>A0A660L8N0_9ACTN</name>
<feature type="domain" description="DNA2/NAM7 helicase-like C-terminal" evidence="9">
    <location>
        <begin position="1471"/>
        <end position="1653"/>
    </location>
</feature>
<evidence type="ECO:0000259" key="9">
    <source>
        <dbReference type="Pfam" id="PF13087"/>
    </source>
</evidence>
<feature type="region of interest" description="Disordered" evidence="6">
    <location>
        <begin position="1804"/>
        <end position="1839"/>
    </location>
</feature>
<evidence type="ECO:0000313" key="12">
    <source>
        <dbReference type="Proteomes" id="UP000278962"/>
    </source>
</evidence>
<dbReference type="InterPro" id="IPR025103">
    <property type="entry name" value="DUF4011"/>
</dbReference>
<feature type="compositionally biased region" description="Low complexity" evidence="6">
    <location>
        <begin position="1818"/>
        <end position="1832"/>
    </location>
</feature>
<dbReference type="FunFam" id="3.40.50.300:FF:002063">
    <property type="entry name" value="DNA helicase related protein"/>
    <property type="match status" value="1"/>
</dbReference>
<dbReference type="InterPro" id="IPR047187">
    <property type="entry name" value="SF1_C_Upf1"/>
</dbReference>
<dbReference type="PANTHER" id="PTHR43788">
    <property type="entry name" value="DNA2/NAM7 HELICASE FAMILY MEMBER"/>
    <property type="match status" value="1"/>
</dbReference>
<dbReference type="InterPro" id="IPR050534">
    <property type="entry name" value="Coronavir_polyprotein_1ab"/>
</dbReference>
<dbReference type="SUPFAM" id="SSF52540">
    <property type="entry name" value="P-loop containing nucleoside triphosphate hydrolases"/>
    <property type="match status" value="2"/>
</dbReference>
<keyword evidence="3" id="KW-0378">Hydrolase</keyword>
<evidence type="ECO:0000256" key="5">
    <source>
        <dbReference type="ARBA" id="ARBA00022840"/>
    </source>
</evidence>
<dbReference type="Pfam" id="PF13086">
    <property type="entry name" value="AAA_11"/>
    <property type="match status" value="1"/>
</dbReference>
<dbReference type="CDD" id="cd18808">
    <property type="entry name" value="SF1_C_Upf1"/>
    <property type="match status" value="1"/>
</dbReference>
<evidence type="ECO:0000256" key="2">
    <source>
        <dbReference type="ARBA" id="ARBA00022741"/>
    </source>
</evidence>
<dbReference type="Gene3D" id="3.40.50.300">
    <property type="entry name" value="P-loop containing nucleotide triphosphate hydrolases"/>
    <property type="match status" value="3"/>
</dbReference>
<evidence type="ECO:0000256" key="4">
    <source>
        <dbReference type="ARBA" id="ARBA00022806"/>
    </source>
</evidence>
<organism evidence="11 12">
    <name type="scientific">Solirubrobacter pauli</name>
    <dbReference type="NCBI Taxonomy" id="166793"/>
    <lineage>
        <taxon>Bacteria</taxon>
        <taxon>Bacillati</taxon>
        <taxon>Actinomycetota</taxon>
        <taxon>Thermoleophilia</taxon>
        <taxon>Solirubrobacterales</taxon>
        <taxon>Solirubrobacteraceae</taxon>
        <taxon>Solirubrobacter</taxon>
    </lineage>
</organism>
<dbReference type="Pfam" id="PF13195">
    <property type="entry name" value="DUF4011"/>
    <property type="match status" value="1"/>
</dbReference>
<dbReference type="SUPFAM" id="SSF52980">
    <property type="entry name" value="Restriction endonuclease-like"/>
    <property type="match status" value="1"/>
</dbReference>
<dbReference type="GO" id="GO:0005524">
    <property type="term" value="F:ATP binding"/>
    <property type="evidence" value="ECO:0007669"/>
    <property type="project" value="UniProtKB-KW"/>
</dbReference>
<dbReference type="InterPro" id="IPR041679">
    <property type="entry name" value="DNA2/NAM7-like_C"/>
</dbReference>
<dbReference type="InterPro" id="IPR011335">
    <property type="entry name" value="Restrct_endonuc-II-like"/>
</dbReference>
<dbReference type="Pfam" id="PF11784">
    <property type="entry name" value="DUF3320"/>
    <property type="match status" value="1"/>
</dbReference>
<keyword evidence="4" id="KW-0347">Helicase</keyword>
<evidence type="ECO:0000256" key="6">
    <source>
        <dbReference type="SAM" id="MobiDB-lite"/>
    </source>
</evidence>
<evidence type="ECO:0000256" key="3">
    <source>
        <dbReference type="ARBA" id="ARBA00022801"/>
    </source>
</evidence>
<keyword evidence="2" id="KW-0547">Nucleotide-binding</keyword>
<gene>
    <name evidence="11" type="ORF">C8N24_0694</name>
</gene>
<evidence type="ECO:0000259" key="8">
    <source>
        <dbReference type="Pfam" id="PF13086"/>
    </source>
</evidence>
<feature type="domain" description="DUF3320" evidence="7">
    <location>
        <begin position="1874"/>
        <end position="1921"/>
    </location>
</feature>
<dbReference type="InterPro" id="IPR021754">
    <property type="entry name" value="DUF3320"/>
</dbReference>
<evidence type="ECO:0000259" key="7">
    <source>
        <dbReference type="Pfam" id="PF11784"/>
    </source>
</evidence>
<dbReference type="Pfam" id="PF13087">
    <property type="entry name" value="AAA_12"/>
    <property type="match status" value="1"/>
</dbReference>
<dbReference type="EMBL" id="RBIL01000001">
    <property type="protein sequence ID" value="RKQ90879.1"/>
    <property type="molecule type" value="Genomic_DNA"/>
</dbReference>
<comment type="similarity">
    <text evidence="1">Belongs to the DNA2/NAM7 helicase family.</text>
</comment>
<dbReference type="InterPro" id="IPR049468">
    <property type="entry name" value="Restrct_endonuc-II-like_dom"/>
</dbReference>
<dbReference type="InterPro" id="IPR041677">
    <property type="entry name" value="DNA2/NAM7_AAA_11"/>
</dbReference>
<comment type="caution">
    <text evidence="11">The sequence shown here is derived from an EMBL/GenBank/DDBJ whole genome shotgun (WGS) entry which is preliminary data.</text>
</comment>
<dbReference type="GO" id="GO:0016787">
    <property type="term" value="F:hydrolase activity"/>
    <property type="evidence" value="ECO:0007669"/>
    <property type="project" value="UniProtKB-KW"/>
</dbReference>
<evidence type="ECO:0000256" key="1">
    <source>
        <dbReference type="ARBA" id="ARBA00007913"/>
    </source>
</evidence>
<sequence>MGPEDRVAARLHDWRGRLIDLTYRNRLIRYTHQKASSLAIATPDIATIMADPERARPWRFFLPPEEDEQADDESDTGEFLRDTVVAAATRHRTPAADELVVTEPSAKRIVKNLDNLAKKSNAEFEDKALRVLYLAVGFLDWVDPQRGQAISSPLVLVPVRLARANATQPYEMYFVDDEDIVINPSLTEKLRVDAGLELDDDWAWEDKPIQVELDEIRRIVAPHGWSVREDAALGLFSFQKYVMYRDLLDNETVASAHPIVRALALSEPLPDKAMPLPEAAMLDEVQAPERSFSIRDADASQRHCLEAAARGQSFVMHGPPGTGKSQTIANLIADAIGRGKKVLFVSEKAAALDVVYDRLAEQDLSEYVLMLHGERAARREVVHALHASLTSELEPRRGMDRDEHERLAMLRRLLNESASELHVDQPLLGGRPLREVYGRLAALHAAPVAPGAPAASDAVGEAVGQEFQGLLETFERLAERWRVAHSGFPWRGFARPSLRDDERGAVLAALDGLGRATEHLQQRYTAIAARLGVTHDPRTTAARAVLELSDELAAAPQLEADWLRPGTADAIQAAVERARGAHAAVAEAERRFSEAAATLRVGDVPEHAGTQLTAAVDGLEVAIGRTPAWSQTLIQDLHRLQRAEAELPAHFDEIDQLASEVSGRLGHVERPRRLSELSRLVELATLAFVATDRPDPEWLVGPALIRARAALEQFQAPLRDYQALRAALQDAYERDAFDLDLRALRTRFRTDWDAEFLEREHAYLRDLETLAAARIDGETPEDPAGDLAAFQQHEVTRLSAEQARTALLARFTPAALALDGPGLHERFSTQHTGTFAKLGKQYRADARTIKEVRPDGKLGDDLVADLAELSRFQALQAEADAQNTDLSTRYRPAAFTLPHGELAERFQQRYTPTFLARHRAYHADLRAINHVRRAGALAEDEILGELDRFADLQALGRTIDDGSERQRVAFASFYLGRDTDTDAVARALDVAEQALRLADRDADAAALRAQLTVGTVPDPQLTRAAEQLRGALAAVDERLRDVETLAAKAPAWRDLDAPALRTRALEALSAVHPLVAVTQALTKQGRYPATLDGLTARAHAADAVRATRSDLAAHEAGWAHTLGARYAGADTPWDELLQASSYLRALQRRFVGEQLALDQHPDRFVPDGVADRLLASPRQWRDADELRQALAGFDARLSAVVDAFEPERRDELLSLGESTAFATVRAVWAELAAHVDDLNDYIELRRHRGTAARLGWGAFVEHLLEEDVAANAIVAAFERAWWTRRLERLEKDNPELFADDGATYARWIDEFRALDRRLVATGADRLIAARNRHRPALVDGVGSEVTILKTEAGKRRRFRPVRKLLAQMPTLLSELKPCLMMSPLTVSHFLSPDHRFDLVVFDEASQVPPWDAINCIYRGAQLIVAGDSKQLPPTSFFQRAESDDGFDEEADRIEENQESVLDACNVLLAEHPLRWHYRSRNERLIAFSNRHVYDDTLWTFPGAAEDGTRTGIGFVHVPDGIYDRGRSTTNRREARVVAERVVAHLGDGSNRSLGVITFNAAQAEAVEEELDRQRIEHPHLEPHFNQGRLDSVFVKHIEAVQGDERDVILFSIGYGYDEQGAFPMNFGPLGSDGGHRRLNVAVTRAREYVEVISSVLPSDFTLSESAKPGPRLLKRYLEYAREGAAEREADPATDVRTDAPSQFEAEVAEVIHKLGYEVAFNVGRGPSRIDIGVRHPAEPSRFMLGIVTDGPNYARVPTARDRDRLRNSVFEHLGWRLYSLWSIDWVKNRREQVQRLEAALTAARDAEPLEDAPGDATPAVVPSAPEVPSAPSDEGERVRRDRPLVDVRDDPSALPWVHVYECAELAPVTSRFYDFADAHHQRRQVEMVIEVANVEAPIHVEQLARRLADAFGVDRVTKTVQTAVNRAVEKAARQAVVERRGDFLWRRGQAMPPIRTPDPDDPRTRRDIEQIACLELTSAVVRMRKASPGAELEHLIPQAARVFGFDRTSARIRDRFEDCLRRVSRDLDALAEDG</sequence>